<evidence type="ECO:0000313" key="14">
    <source>
        <dbReference type="Proteomes" id="UP000243498"/>
    </source>
</evidence>
<feature type="transmembrane region" description="Helical" evidence="10">
    <location>
        <begin position="378"/>
        <end position="394"/>
    </location>
</feature>
<dbReference type="OrthoDB" id="1699231at2759"/>
<dbReference type="Pfam" id="PF01699">
    <property type="entry name" value="Na_Ca_ex"/>
    <property type="match status" value="2"/>
</dbReference>
<dbReference type="PANTHER" id="PTHR31503:SF22">
    <property type="entry name" value="VACUOLAR CALCIUM ION TRANSPORTER"/>
    <property type="match status" value="1"/>
</dbReference>
<evidence type="ECO:0000256" key="5">
    <source>
        <dbReference type="ARBA" id="ARBA00022692"/>
    </source>
</evidence>
<keyword evidence="10" id="KW-0050">Antiport</keyword>
<evidence type="ECO:0000313" key="13">
    <source>
        <dbReference type="EMBL" id="OAA35790.1"/>
    </source>
</evidence>
<evidence type="ECO:0000256" key="7">
    <source>
        <dbReference type="ARBA" id="ARBA00022989"/>
    </source>
</evidence>
<dbReference type="InterPro" id="IPR004713">
    <property type="entry name" value="CaH_exchang"/>
</dbReference>
<keyword evidence="9 10" id="KW-0472">Membrane</keyword>
<name>A0A166XGN3_METRR</name>
<keyword evidence="7 10" id="KW-1133">Transmembrane helix</keyword>
<comment type="caution">
    <text evidence="10">Lacks conserved residue(s) required for the propagation of feature annotation.</text>
</comment>
<dbReference type="EMBL" id="AZHC01000039">
    <property type="protein sequence ID" value="OAA35790.1"/>
    <property type="molecule type" value="Genomic_DNA"/>
</dbReference>
<sequence>MSKEVAKPNLEMNTGDRRPPSLMATSRAAAGSILARLFHVNSLLVVFVPLGFVAHWAPWPDTIVTLCNVVAIMPLSARLSDASDTIGDRWGDLIGGLVNATFGNTVELIVGVLAILRHEPRLAQSMMIGSILSDILLVQGCCFITAARGTGVLNVNSAIADTLSTLMIITTMALVLPAALYSTFNSKPGRGEGLSRMVVSFSRATAVVLLCVYVAYLYFQLRTHSSIFVDEDDDDGNDEGIRDEDLRPSPSPSQSQAAAEQDVKTDRPSMSDVSLAAFTLVISGVIIAKCTANIMDSLDGTSRSLNISKTFIAIIVMPLASNASELAQVVAASRNQKIDFAIGVIIGSILQISLFVLPLLVVVGWVFRLPMDLYFEPSQTYILLLAVIMVNQVLQDKHYTFLHGALLISVYVVIMAAYFT</sequence>
<evidence type="ECO:0000256" key="11">
    <source>
        <dbReference type="SAM" id="MobiDB-lite"/>
    </source>
</evidence>
<dbReference type="AlphaFoldDB" id="A0A166XGN3"/>
<keyword evidence="5 10" id="KW-0812">Transmembrane</keyword>
<evidence type="ECO:0000259" key="12">
    <source>
        <dbReference type="Pfam" id="PF01699"/>
    </source>
</evidence>
<gene>
    <name evidence="13" type="ORF">NOR_07807</name>
</gene>
<dbReference type="InterPro" id="IPR004798">
    <property type="entry name" value="CAX-like"/>
</dbReference>
<evidence type="ECO:0000256" key="9">
    <source>
        <dbReference type="ARBA" id="ARBA00023136"/>
    </source>
</evidence>
<keyword evidence="10" id="KW-0926">Vacuole</keyword>
<comment type="similarity">
    <text evidence="2 10">Belongs to the Ca(2+):cation antiporter (CaCA) (TC 2.A.19) family.</text>
</comment>
<protein>
    <recommendedName>
        <fullName evidence="10">Vacuolar calcium ion transporter</fullName>
    </recommendedName>
</protein>
<comment type="caution">
    <text evidence="13">The sequence shown here is derived from an EMBL/GenBank/DDBJ whole genome shotgun (WGS) entry which is preliminary data.</text>
</comment>
<feature type="transmembrane region" description="Helical" evidence="10">
    <location>
        <begin position="93"/>
        <end position="116"/>
    </location>
</feature>
<feature type="transmembrane region" description="Helical" evidence="10">
    <location>
        <begin position="158"/>
        <end position="181"/>
    </location>
</feature>
<feature type="region of interest" description="Disordered" evidence="11">
    <location>
        <begin position="232"/>
        <end position="267"/>
    </location>
</feature>
<feature type="region of interest" description="Disordered" evidence="11">
    <location>
        <begin position="1"/>
        <end position="22"/>
    </location>
</feature>
<keyword evidence="6 10" id="KW-0106">Calcium</keyword>
<dbReference type="InterPro" id="IPR004837">
    <property type="entry name" value="NaCa_Exmemb"/>
</dbReference>
<dbReference type="Gene3D" id="1.20.1420.30">
    <property type="entry name" value="NCX, central ion-binding region"/>
    <property type="match status" value="2"/>
</dbReference>
<evidence type="ECO:0000256" key="4">
    <source>
        <dbReference type="ARBA" id="ARBA00022568"/>
    </source>
</evidence>
<feature type="transmembrane region" description="Helical" evidence="10">
    <location>
        <begin position="340"/>
        <end position="366"/>
    </location>
</feature>
<accession>A0A166XGN3</accession>
<dbReference type="GO" id="GO:0006874">
    <property type="term" value="P:intracellular calcium ion homeostasis"/>
    <property type="evidence" value="ECO:0007669"/>
    <property type="project" value="TreeGrafter"/>
</dbReference>
<dbReference type="Proteomes" id="UP000243498">
    <property type="component" value="Unassembled WGS sequence"/>
</dbReference>
<feature type="transmembrane region" description="Helical" evidence="10">
    <location>
        <begin position="201"/>
        <end position="219"/>
    </location>
</feature>
<comment type="subcellular location">
    <subcellularLocation>
        <location evidence="1">Endomembrane system</location>
        <topology evidence="1">Multi-pass membrane protein</topology>
    </subcellularLocation>
    <subcellularLocation>
        <location evidence="10">Vacuole membrane</location>
    </subcellularLocation>
</comment>
<evidence type="ECO:0000256" key="10">
    <source>
        <dbReference type="RuleBase" id="RU365028"/>
    </source>
</evidence>
<feature type="domain" description="Sodium/calcium exchanger membrane region" evidence="12">
    <location>
        <begin position="63"/>
        <end position="221"/>
    </location>
</feature>
<dbReference type="STRING" id="1081105.A0A166XGN3"/>
<feature type="transmembrane region" description="Helical" evidence="10">
    <location>
        <begin position="122"/>
        <end position="146"/>
    </location>
</feature>
<keyword evidence="4 10" id="KW-0109">Calcium transport</keyword>
<feature type="transmembrane region" description="Helical" evidence="10">
    <location>
        <begin position="33"/>
        <end position="57"/>
    </location>
</feature>
<evidence type="ECO:0000256" key="3">
    <source>
        <dbReference type="ARBA" id="ARBA00022448"/>
    </source>
</evidence>
<keyword evidence="8 10" id="KW-0406">Ion transport</keyword>
<feature type="transmembrane region" description="Helical" evidence="10">
    <location>
        <begin position="273"/>
        <end position="295"/>
    </location>
</feature>
<dbReference type="GO" id="GO:0000329">
    <property type="term" value="C:fungal-type vacuole membrane"/>
    <property type="evidence" value="ECO:0007669"/>
    <property type="project" value="TreeGrafter"/>
</dbReference>
<dbReference type="InterPro" id="IPR044880">
    <property type="entry name" value="NCX_ion-bd_dom_sf"/>
</dbReference>
<keyword evidence="14" id="KW-1185">Reference proteome</keyword>
<dbReference type="PANTHER" id="PTHR31503">
    <property type="entry name" value="VACUOLAR CALCIUM ION TRANSPORTER"/>
    <property type="match status" value="1"/>
</dbReference>
<dbReference type="NCBIfam" id="TIGR00378">
    <property type="entry name" value="cax"/>
    <property type="match status" value="1"/>
</dbReference>
<dbReference type="GO" id="GO:0015369">
    <property type="term" value="F:calcium:proton antiporter activity"/>
    <property type="evidence" value="ECO:0007669"/>
    <property type="project" value="UniProtKB-UniRule"/>
</dbReference>
<dbReference type="GO" id="GO:0012505">
    <property type="term" value="C:endomembrane system"/>
    <property type="evidence" value="ECO:0007669"/>
    <property type="project" value="UniProtKB-SubCell"/>
</dbReference>
<dbReference type="OMA" id="IGWCIAE"/>
<evidence type="ECO:0000256" key="6">
    <source>
        <dbReference type="ARBA" id="ARBA00022837"/>
    </source>
</evidence>
<comment type="function">
    <text evidence="10">Has a role in promoting intracellular calcium ion sequestration via the exchange of calcium ions for hydrogen ions across the vacuolar membrane. Involved also in manganese ion homeostasis via its uptake into the vacuole.</text>
</comment>
<evidence type="ECO:0000256" key="2">
    <source>
        <dbReference type="ARBA" id="ARBA00008170"/>
    </source>
</evidence>
<evidence type="ECO:0000256" key="8">
    <source>
        <dbReference type="ARBA" id="ARBA00023065"/>
    </source>
</evidence>
<feature type="transmembrane region" description="Helical" evidence="10">
    <location>
        <begin position="401"/>
        <end position="419"/>
    </location>
</feature>
<evidence type="ECO:0000256" key="1">
    <source>
        <dbReference type="ARBA" id="ARBA00004127"/>
    </source>
</evidence>
<organism evidence="13 14">
    <name type="scientific">Metarhizium rileyi (strain RCEF 4871)</name>
    <name type="common">Nomuraea rileyi</name>
    <dbReference type="NCBI Taxonomy" id="1649241"/>
    <lineage>
        <taxon>Eukaryota</taxon>
        <taxon>Fungi</taxon>
        <taxon>Dikarya</taxon>
        <taxon>Ascomycota</taxon>
        <taxon>Pezizomycotina</taxon>
        <taxon>Sordariomycetes</taxon>
        <taxon>Hypocreomycetidae</taxon>
        <taxon>Hypocreales</taxon>
        <taxon>Clavicipitaceae</taxon>
        <taxon>Metarhizium</taxon>
    </lineage>
</organism>
<proteinExistence type="inferred from homology"/>
<feature type="domain" description="Sodium/calcium exchanger membrane region" evidence="12">
    <location>
        <begin position="276"/>
        <end position="417"/>
    </location>
</feature>
<reference evidence="13 14" key="1">
    <citation type="journal article" date="2016" name="Genome Biol. Evol.">
        <title>Divergent and convergent evolution of fungal pathogenicity.</title>
        <authorList>
            <person name="Shang Y."/>
            <person name="Xiao G."/>
            <person name="Zheng P."/>
            <person name="Cen K."/>
            <person name="Zhan S."/>
            <person name="Wang C."/>
        </authorList>
    </citation>
    <scope>NUCLEOTIDE SEQUENCE [LARGE SCALE GENOMIC DNA]</scope>
    <source>
        <strain evidence="13 14">RCEF 4871</strain>
    </source>
</reference>
<keyword evidence="3 10" id="KW-0813">Transport</keyword>